<proteinExistence type="predicted"/>
<evidence type="ECO:0000313" key="2">
    <source>
        <dbReference type="EMBL" id="MCH4551224.1"/>
    </source>
</evidence>
<organism evidence="2 3">
    <name type="scientific">Aestuariibaculum lutulentum</name>
    <dbReference type="NCBI Taxonomy" id="2920935"/>
    <lineage>
        <taxon>Bacteria</taxon>
        <taxon>Pseudomonadati</taxon>
        <taxon>Bacteroidota</taxon>
        <taxon>Flavobacteriia</taxon>
        <taxon>Flavobacteriales</taxon>
        <taxon>Flavobacteriaceae</taxon>
    </lineage>
</organism>
<dbReference type="EMBL" id="JAKVQD010000001">
    <property type="protein sequence ID" value="MCH4551224.1"/>
    <property type="molecule type" value="Genomic_DNA"/>
</dbReference>
<name>A0ABS9RGA9_9FLAO</name>
<dbReference type="PANTHER" id="PTHR45947:SF3">
    <property type="entry name" value="SULFOQUINOVOSYL TRANSFERASE SQD2"/>
    <property type="match status" value="1"/>
</dbReference>
<protein>
    <submittedName>
        <fullName evidence="2">Glycosyltransferase</fullName>
    </submittedName>
</protein>
<dbReference type="InterPro" id="IPR001296">
    <property type="entry name" value="Glyco_trans_1"/>
</dbReference>
<evidence type="ECO:0000313" key="3">
    <source>
        <dbReference type="Proteomes" id="UP001156141"/>
    </source>
</evidence>
<dbReference type="Gene3D" id="3.40.50.2000">
    <property type="entry name" value="Glycogen Phosphorylase B"/>
    <property type="match status" value="1"/>
</dbReference>
<reference evidence="2" key="1">
    <citation type="submission" date="2022-02" db="EMBL/GenBank/DDBJ databases">
        <title>Aestuariibaculum sp., a marine bacterium isolated from sediment in Guangxi.</title>
        <authorList>
            <person name="Ying J."/>
        </authorList>
    </citation>
    <scope>NUCLEOTIDE SEQUENCE</scope>
    <source>
        <strain evidence="2">L182</strain>
    </source>
</reference>
<accession>A0ABS9RGA9</accession>
<evidence type="ECO:0000259" key="1">
    <source>
        <dbReference type="Pfam" id="PF00534"/>
    </source>
</evidence>
<dbReference type="CDD" id="cd03801">
    <property type="entry name" value="GT4_PimA-like"/>
    <property type="match status" value="1"/>
</dbReference>
<dbReference type="InterPro" id="IPR050194">
    <property type="entry name" value="Glycosyltransferase_grp1"/>
</dbReference>
<dbReference type="Pfam" id="PF00534">
    <property type="entry name" value="Glycos_transf_1"/>
    <property type="match status" value="1"/>
</dbReference>
<dbReference type="Proteomes" id="UP001156141">
    <property type="component" value="Unassembled WGS sequence"/>
</dbReference>
<keyword evidence="3" id="KW-1185">Reference proteome</keyword>
<gene>
    <name evidence="2" type="ORF">MKW35_01190</name>
</gene>
<comment type="caution">
    <text evidence="2">The sequence shown here is derived from an EMBL/GenBank/DDBJ whole genome shotgun (WGS) entry which is preliminary data.</text>
</comment>
<dbReference type="SUPFAM" id="SSF53756">
    <property type="entry name" value="UDP-Glycosyltransferase/glycogen phosphorylase"/>
    <property type="match status" value="1"/>
</dbReference>
<dbReference type="RefSeq" id="WP_240571499.1">
    <property type="nucleotide sequence ID" value="NZ_CP136709.1"/>
</dbReference>
<feature type="domain" description="Glycosyl transferase family 1" evidence="1">
    <location>
        <begin position="191"/>
        <end position="346"/>
    </location>
</feature>
<sequence length="375" mass="43099">MRFLIITHVLHKKNQNQYFGYAPYVREMNLWFKHVDQVEVLGALEDGIPTDIDLPYVQRDIQFTTIPEISLINLKQIVRTLWFLPLIFMRLCQACRRADHIHLRCPGNIGLLGCLVQMLFPKKIKTAKYAGNWDPKAKQPLSYRLQKWLLSNTFLTRNMQVLVYGHWPEQTKNIKPFFTASYTEGEREILKERKYDGRLYFVFVGSLVSGKRPLLAIQMVEALNKQGRKVQLDLYGDGILKSELEAYIKAKHLEAVVRLLGNQSKEVLKKAYKQAHFLILASKSEGWPKAVAEGMFFGVIPIATDISCVSDMLDGGERGILIKPELELAVQSINNALIKLETLKKMSALAMEWSQKFTLDRFEKDIKALIQSTPK</sequence>
<dbReference type="PANTHER" id="PTHR45947">
    <property type="entry name" value="SULFOQUINOVOSYL TRANSFERASE SQD2"/>
    <property type="match status" value="1"/>
</dbReference>